<reference evidence="2 3" key="1">
    <citation type="submission" date="2015-01" db="EMBL/GenBank/DDBJ databases">
        <title>Evolution of Trichinella species and genotypes.</title>
        <authorList>
            <person name="Korhonen P.K."/>
            <person name="Edoardo P."/>
            <person name="Giuseppe L.R."/>
            <person name="Gasser R.B."/>
        </authorList>
    </citation>
    <scope>NUCLEOTIDE SEQUENCE [LARGE SCALE GENOMIC DNA]</scope>
    <source>
        <strain evidence="2">ISS37</strain>
    </source>
</reference>
<dbReference type="AlphaFoldDB" id="A0A0V0SI77"/>
<accession>A0A0V0SI77</accession>
<evidence type="ECO:0000313" key="3">
    <source>
        <dbReference type="Proteomes" id="UP000054630"/>
    </source>
</evidence>
<dbReference type="EMBL" id="JYDL01000007">
    <property type="protein sequence ID" value="KRX26516.1"/>
    <property type="molecule type" value="Genomic_DNA"/>
</dbReference>
<protein>
    <submittedName>
        <fullName evidence="2">Uncharacterized protein</fullName>
    </submittedName>
</protein>
<proteinExistence type="predicted"/>
<feature type="compositionally biased region" description="Acidic residues" evidence="1">
    <location>
        <begin position="453"/>
        <end position="476"/>
    </location>
</feature>
<keyword evidence="3" id="KW-1185">Reference proteome</keyword>
<evidence type="ECO:0000256" key="1">
    <source>
        <dbReference type="SAM" id="MobiDB-lite"/>
    </source>
</evidence>
<feature type="compositionally biased region" description="Acidic residues" evidence="1">
    <location>
        <begin position="402"/>
        <end position="437"/>
    </location>
</feature>
<dbReference type="Proteomes" id="UP000054630">
    <property type="component" value="Unassembled WGS sequence"/>
</dbReference>
<dbReference type="OrthoDB" id="5919999at2759"/>
<name>A0A0V0SI77_9BILA</name>
<organism evidence="2 3">
    <name type="scientific">Trichinella nelsoni</name>
    <dbReference type="NCBI Taxonomy" id="6336"/>
    <lineage>
        <taxon>Eukaryota</taxon>
        <taxon>Metazoa</taxon>
        <taxon>Ecdysozoa</taxon>
        <taxon>Nematoda</taxon>
        <taxon>Enoplea</taxon>
        <taxon>Dorylaimia</taxon>
        <taxon>Trichinellida</taxon>
        <taxon>Trichinellidae</taxon>
        <taxon>Trichinella</taxon>
    </lineage>
</organism>
<evidence type="ECO:0000313" key="2">
    <source>
        <dbReference type="EMBL" id="KRX26516.1"/>
    </source>
</evidence>
<sequence length="517" mass="58031">MATVCEQGGVASLIGKVKLLVKNVRLGQAADGTVRAIASGNVDNCSHCYLIFKWSVGKRRNLKIEPSFGILEPFERQHMVLEIILDSVQKLILPNYFELIVETASKEQIEKNSSTIWNNRSLVEVRIPVELTFHDKPLDSNVEDHLVKDEKLNHISVAEIVNGIGKLDIRNAQNGSGKYNEKFSPTYAIISVGFGEPRYKLYSQTNDKYRAENFTSKYIRSIMVMPVDFSEKIPETMSSETFAKSKFSENKTAVNRCNDDKIVESDSDLKLENAVKLVDPVSNMDLETELYETKKLKEMLELFLQEEENFIYSSGKSTSNSENGSIEEIEGRIGRKNAAFKVGNGRQAAVIIGDKKNDDRSFVDWTNNNTDTSSLETDMTEAEYECNSSRHVAVEEITVTTDDNEDSEEITDTTENDDSEEDTDTTDTENSDSDESDCSGCVENMSNEKGSSDEEDSTIYDFEYECLLEEECDDNGSEEKAEQQLKKKSTTTTTTTTDASRHKQRSSSICSCCSDTE</sequence>
<comment type="caution">
    <text evidence="2">The sequence shown here is derived from an EMBL/GenBank/DDBJ whole genome shotgun (WGS) entry which is preliminary data.</text>
</comment>
<feature type="region of interest" description="Disordered" evidence="1">
    <location>
        <begin position="396"/>
        <end position="517"/>
    </location>
</feature>
<gene>
    <name evidence="2" type="ORF">T07_14274</name>
</gene>